<dbReference type="RefSeq" id="WP_213367848.1">
    <property type="nucleotide sequence ID" value="NZ_QTKX01000001.1"/>
</dbReference>
<protein>
    <recommendedName>
        <fullName evidence="1">Uracil-DNA glycosylase-like domain-containing protein</fullName>
    </recommendedName>
</protein>
<dbReference type="Proteomes" id="UP000761411">
    <property type="component" value="Unassembled WGS sequence"/>
</dbReference>
<evidence type="ECO:0000313" key="3">
    <source>
        <dbReference type="Proteomes" id="UP000761411"/>
    </source>
</evidence>
<keyword evidence="3" id="KW-1185">Reference proteome</keyword>
<proteinExistence type="predicted"/>
<dbReference type="InterPro" id="IPR005122">
    <property type="entry name" value="Uracil-DNA_glycosylase-like"/>
</dbReference>
<dbReference type="Pfam" id="PF03167">
    <property type="entry name" value="UDG"/>
    <property type="match status" value="1"/>
</dbReference>
<dbReference type="AlphaFoldDB" id="A0A944GVX1"/>
<dbReference type="SUPFAM" id="SSF52141">
    <property type="entry name" value="Uracil-DNA glycosylase-like"/>
    <property type="match status" value="1"/>
</dbReference>
<evidence type="ECO:0000259" key="1">
    <source>
        <dbReference type="Pfam" id="PF03167"/>
    </source>
</evidence>
<gene>
    <name evidence="2" type="ORF">DYI25_07885</name>
</gene>
<sequence>MAMLEQYIRRIADLPLKESYSRADLLTSDFLLAKEGTIEIYYCTHNEYINKKAKVFIVGITPGFQQMNKSFAVARRGLEENLSIEEVFYICKREARFFGVLRRNITQMLDDLDLNKMLDLQSCEELFNDKDFLLHTTSLIPYAVFLNGNNYTGHSPKIMKNKLLTRFLAEYFEPQASALRDALIIPLGKGVEEIIYEYTRGGLFKKENVLFGFPHPSGANGHRFLQFNSHKEKMKKTIKDFF</sequence>
<evidence type="ECO:0000313" key="2">
    <source>
        <dbReference type="EMBL" id="MBS8264353.1"/>
    </source>
</evidence>
<dbReference type="InterPro" id="IPR036895">
    <property type="entry name" value="Uracil-DNA_glycosylase-like_sf"/>
</dbReference>
<comment type="caution">
    <text evidence="2">The sequence shown here is derived from an EMBL/GenBank/DDBJ whole genome shotgun (WGS) entry which is preliminary data.</text>
</comment>
<reference evidence="2 3" key="1">
    <citation type="journal article" date="2021" name="Microorganisms">
        <title>Bacterial Dimethylsulfoniopropionate Biosynthesis in the East China Sea.</title>
        <authorList>
            <person name="Liu J."/>
            <person name="Zhang Y."/>
            <person name="Liu J."/>
            <person name="Zhong H."/>
            <person name="Williams B.T."/>
            <person name="Zheng Y."/>
            <person name="Curson A.R.J."/>
            <person name="Sun C."/>
            <person name="Sun H."/>
            <person name="Song D."/>
            <person name="Wagner Mackenzie B."/>
            <person name="Bermejo Martinez A."/>
            <person name="Todd J.D."/>
            <person name="Zhang X.H."/>
        </authorList>
    </citation>
    <scope>NUCLEOTIDE SEQUENCE [LARGE SCALE GENOMIC DNA]</scope>
    <source>
        <strain evidence="2 3">ESS08</strain>
    </source>
</reference>
<organism evidence="2 3">
    <name type="scientific">Mesobacillus boroniphilus</name>
    <dbReference type="NCBI Taxonomy" id="308892"/>
    <lineage>
        <taxon>Bacteria</taxon>
        <taxon>Bacillati</taxon>
        <taxon>Bacillota</taxon>
        <taxon>Bacilli</taxon>
        <taxon>Bacillales</taxon>
        <taxon>Bacillaceae</taxon>
        <taxon>Mesobacillus</taxon>
    </lineage>
</organism>
<accession>A0A944GVX1</accession>
<feature type="domain" description="Uracil-DNA glycosylase-like" evidence="1">
    <location>
        <begin position="48"/>
        <end position="235"/>
    </location>
</feature>
<name>A0A944GVX1_9BACI</name>
<dbReference type="EMBL" id="QTKX01000001">
    <property type="protein sequence ID" value="MBS8264353.1"/>
    <property type="molecule type" value="Genomic_DNA"/>
</dbReference>